<name>A0A1X2GHD5_9FUNG</name>
<comment type="caution">
    <text evidence="2">The sequence shown here is derived from an EMBL/GenBank/DDBJ whole genome shotgun (WGS) entry which is preliminary data.</text>
</comment>
<organism evidence="2 3">
    <name type="scientific">Hesseltinella vesiculosa</name>
    <dbReference type="NCBI Taxonomy" id="101127"/>
    <lineage>
        <taxon>Eukaryota</taxon>
        <taxon>Fungi</taxon>
        <taxon>Fungi incertae sedis</taxon>
        <taxon>Mucoromycota</taxon>
        <taxon>Mucoromycotina</taxon>
        <taxon>Mucoromycetes</taxon>
        <taxon>Mucorales</taxon>
        <taxon>Cunninghamellaceae</taxon>
        <taxon>Hesseltinella</taxon>
    </lineage>
</organism>
<proteinExistence type="predicted"/>
<accession>A0A1X2GHD5</accession>
<feature type="region of interest" description="Disordered" evidence="1">
    <location>
        <begin position="54"/>
        <end position="88"/>
    </location>
</feature>
<evidence type="ECO:0000313" key="3">
    <source>
        <dbReference type="Proteomes" id="UP000242146"/>
    </source>
</evidence>
<sequence length="264" mass="29408">MKTCQAHTIDDSIKLLECSTASLRLLAATVCQRHADETHSSIPAATAITVPASSYHDSSSNVTSVRHHGSKRPADFLRGSPASSSYSSQDIDATSADVFAARVRKRARHNWVDRLKDNMESLGDKVCVVCRFATGKDEQHALYQCPFAQRRCLFCLDSAHHARNCPIKKDKLMTMKPGTSVCYTCLFPLSIDEVPFHDGDLSNCRNRDGRKDRVKFLAWYIFRCKPEMLTCLEPILTPIYFSDRGFGIGGLVGSEKNPYNTKAP</sequence>
<protein>
    <submittedName>
        <fullName evidence="2">Uncharacterized protein</fullName>
    </submittedName>
</protein>
<keyword evidence="3" id="KW-1185">Reference proteome</keyword>
<evidence type="ECO:0000256" key="1">
    <source>
        <dbReference type="SAM" id="MobiDB-lite"/>
    </source>
</evidence>
<dbReference type="Proteomes" id="UP000242146">
    <property type="component" value="Unassembled WGS sequence"/>
</dbReference>
<dbReference type="AlphaFoldDB" id="A0A1X2GHD5"/>
<gene>
    <name evidence="2" type="ORF">DM01DRAFT_1336226</name>
</gene>
<dbReference type="EMBL" id="MCGT01000015">
    <property type="protein sequence ID" value="ORX53696.1"/>
    <property type="molecule type" value="Genomic_DNA"/>
</dbReference>
<feature type="compositionally biased region" description="Polar residues" evidence="1">
    <location>
        <begin position="54"/>
        <end position="64"/>
    </location>
</feature>
<reference evidence="2 3" key="1">
    <citation type="submission" date="2016-07" db="EMBL/GenBank/DDBJ databases">
        <title>Pervasive Adenine N6-methylation of Active Genes in Fungi.</title>
        <authorList>
            <consortium name="DOE Joint Genome Institute"/>
            <person name="Mondo S.J."/>
            <person name="Dannebaum R.O."/>
            <person name="Kuo R.C."/>
            <person name="Labutti K."/>
            <person name="Haridas S."/>
            <person name="Kuo A."/>
            <person name="Salamov A."/>
            <person name="Ahrendt S.R."/>
            <person name="Lipzen A."/>
            <person name="Sullivan W."/>
            <person name="Andreopoulos W.B."/>
            <person name="Clum A."/>
            <person name="Lindquist E."/>
            <person name="Daum C."/>
            <person name="Ramamoorthy G.K."/>
            <person name="Gryganskyi A."/>
            <person name="Culley D."/>
            <person name="Magnuson J.K."/>
            <person name="James T.Y."/>
            <person name="O'Malley M.A."/>
            <person name="Stajich J.E."/>
            <person name="Spatafora J.W."/>
            <person name="Visel A."/>
            <person name="Grigoriev I.V."/>
        </authorList>
    </citation>
    <scope>NUCLEOTIDE SEQUENCE [LARGE SCALE GENOMIC DNA]</scope>
    <source>
        <strain evidence="2 3">NRRL 3301</strain>
    </source>
</reference>
<evidence type="ECO:0000313" key="2">
    <source>
        <dbReference type="EMBL" id="ORX53696.1"/>
    </source>
</evidence>